<keyword evidence="1" id="KW-0472">Membrane</keyword>
<keyword evidence="1" id="KW-0812">Transmembrane</keyword>
<dbReference type="Proteomes" id="UP000239322">
    <property type="component" value="Unassembled WGS sequence"/>
</dbReference>
<proteinExistence type="predicted"/>
<dbReference type="PROSITE" id="PS51257">
    <property type="entry name" value="PROKAR_LIPOPROTEIN"/>
    <property type="match status" value="1"/>
</dbReference>
<organism evidence="2 3">
    <name type="scientific">Streptomyces solincola</name>
    <dbReference type="NCBI Taxonomy" id="2100817"/>
    <lineage>
        <taxon>Bacteria</taxon>
        <taxon>Bacillati</taxon>
        <taxon>Actinomycetota</taxon>
        <taxon>Actinomycetes</taxon>
        <taxon>Kitasatosporales</taxon>
        <taxon>Streptomycetaceae</taxon>
        <taxon>Streptomyces</taxon>
    </lineage>
</organism>
<comment type="caution">
    <text evidence="2">The sequence shown here is derived from an EMBL/GenBank/DDBJ whole genome shotgun (WGS) entry which is preliminary data.</text>
</comment>
<dbReference type="EMBL" id="PVLV01000270">
    <property type="protein sequence ID" value="PRH77872.1"/>
    <property type="molecule type" value="Genomic_DNA"/>
</dbReference>
<protein>
    <submittedName>
        <fullName evidence="2">Uncharacterized protein</fullName>
    </submittedName>
</protein>
<feature type="transmembrane region" description="Helical" evidence="1">
    <location>
        <begin position="38"/>
        <end position="57"/>
    </location>
</feature>
<evidence type="ECO:0000313" key="2">
    <source>
        <dbReference type="EMBL" id="PRH77872.1"/>
    </source>
</evidence>
<keyword evidence="1" id="KW-1133">Transmembrane helix</keyword>
<accession>A0A2S9PTX3</accession>
<dbReference type="RefSeq" id="WP_105869888.1">
    <property type="nucleotide sequence ID" value="NZ_PVLV01000270.1"/>
</dbReference>
<keyword evidence="3" id="KW-1185">Reference proteome</keyword>
<evidence type="ECO:0000256" key="1">
    <source>
        <dbReference type="SAM" id="Phobius"/>
    </source>
</evidence>
<feature type="transmembrane region" description="Helical" evidence="1">
    <location>
        <begin position="12"/>
        <end position="32"/>
    </location>
</feature>
<gene>
    <name evidence="2" type="ORF">C6N75_17765</name>
</gene>
<sequence>MLRFRQATLSNPWAASLAVTALVYACWLGVRLVLFDHLFQATDVLLLPGTFTAALLARLTARKRHARP</sequence>
<dbReference type="AlphaFoldDB" id="A0A2S9PTX3"/>
<reference evidence="2 3" key="1">
    <citation type="submission" date="2018-03" db="EMBL/GenBank/DDBJ databases">
        <title>Novel Streptomyces sp. from soil.</title>
        <authorList>
            <person name="Tan G.Y.A."/>
            <person name="Lee Z.Y."/>
        </authorList>
    </citation>
    <scope>NUCLEOTIDE SEQUENCE [LARGE SCALE GENOMIC DNA]</scope>
    <source>
        <strain evidence="2 3">ST5x</strain>
    </source>
</reference>
<evidence type="ECO:0000313" key="3">
    <source>
        <dbReference type="Proteomes" id="UP000239322"/>
    </source>
</evidence>
<name>A0A2S9PTX3_9ACTN</name>